<dbReference type="Proteomes" id="UP000321379">
    <property type="component" value="Unassembled WGS sequence"/>
</dbReference>
<proteinExistence type="predicted"/>
<comment type="caution">
    <text evidence="1">The sequence shown here is derived from an EMBL/GenBank/DDBJ whole genome shotgun (WGS) entry which is preliminary data.</text>
</comment>
<evidence type="ECO:0000313" key="1">
    <source>
        <dbReference type="EMBL" id="TXN31587.1"/>
    </source>
</evidence>
<organism evidence="1 2">
    <name type="scientific">Lacisediminihabitans profunda</name>
    <dbReference type="NCBI Taxonomy" id="2594790"/>
    <lineage>
        <taxon>Bacteria</taxon>
        <taxon>Bacillati</taxon>
        <taxon>Actinomycetota</taxon>
        <taxon>Actinomycetes</taxon>
        <taxon>Micrococcales</taxon>
        <taxon>Microbacteriaceae</taxon>
        <taxon>Lacisediminihabitans</taxon>
    </lineage>
</organism>
<dbReference type="EMBL" id="VRMG01000005">
    <property type="protein sequence ID" value="TXN31587.1"/>
    <property type="molecule type" value="Genomic_DNA"/>
</dbReference>
<accession>A0A5C8UTL2</accession>
<gene>
    <name evidence="1" type="ORF">FVP33_05290</name>
</gene>
<sequence>MRVSIVDAPPGWSFDGAPPVETVADGDRADLVLVFVRAAAGLESRLLELGRLVHPAGSLWVAWPRRAAGHTSDVTDDLIRDSVLPHGLVDVKVAAIDDDWSGLKIVWRLTER</sequence>
<name>A0A5C8UTL2_9MICO</name>
<protein>
    <submittedName>
        <fullName evidence="1">DUF3052 family protein</fullName>
    </submittedName>
</protein>
<keyword evidence="2" id="KW-1185">Reference proteome</keyword>
<reference evidence="1 2" key="1">
    <citation type="submission" date="2019-08" db="EMBL/GenBank/DDBJ databases">
        <title>Bacterial whole genome sequence for Glaciihabitans sp. CHu50b-6-2.</title>
        <authorList>
            <person name="Jin L."/>
        </authorList>
    </citation>
    <scope>NUCLEOTIDE SEQUENCE [LARGE SCALE GENOMIC DNA]</scope>
    <source>
        <strain evidence="1 2">CHu50b-6-2</strain>
    </source>
</reference>
<evidence type="ECO:0000313" key="2">
    <source>
        <dbReference type="Proteomes" id="UP000321379"/>
    </source>
</evidence>
<dbReference type="AlphaFoldDB" id="A0A5C8UTL2"/>